<name>A0A1L8RIB6_9ENTE</name>
<evidence type="ECO:0000313" key="2">
    <source>
        <dbReference type="EMBL" id="OJG19454.1"/>
    </source>
</evidence>
<dbReference type="STRING" id="214095.RU97_GL001025"/>
<feature type="transmembrane region" description="Helical" evidence="1">
    <location>
        <begin position="56"/>
        <end position="77"/>
    </location>
</feature>
<evidence type="ECO:0000313" key="3">
    <source>
        <dbReference type="Proteomes" id="UP000181884"/>
    </source>
</evidence>
<keyword evidence="1" id="KW-0472">Membrane</keyword>
<dbReference type="AlphaFoldDB" id="A0A1L8RIB6"/>
<feature type="transmembrane region" description="Helical" evidence="1">
    <location>
        <begin position="89"/>
        <end position="122"/>
    </location>
</feature>
<accession>A0A1L8RIB6</accession>
<organism evidence="2 3">
    <name type="scientific">Enterococcus canis</name>
    <dbReference type="NCBI Taxonomy" id="214095"/>
    <lineage>
        <taxon>Bacteria</taxon>
        <taxon>Bacillati</taxon>
        <taxon>Bacillota</taxon>
        <taxon>Bacilli</taxon>
        <taxon>Lactobacillales</taxon>
        <taxon>Enterococcaceae</taxon>
        <taxon>Enterococcus</taxon>
    </lineage>
</organism>
<protein>
    <recommendedName>
        <fullName evidence="4">DUF4064 domain-containing protein</fullName>
    </recommendedName>
</protein>
<keyword evidence="1" id="KW-1133">Transmembrane helix</keyword>
<comment type="caution">
    <text evidence="2">The sequence shown here is derived from an EMBL/GenBank/DDBJ whole genome shotgun (WGS) entry which is preliminary data.</text>
</comment>
<sequence length="140" mass="15609">MNRKTERRLIRIMGIWQILDGLLTIIFYGLMPQVGITNSESTFAQLTAISEQFGSVAIFICTFGTFLIGLGISNLVVSKRYVKNDQINIKVGVFLIIQGIFSYAILDIISLALAMTAGVILLAKNKGIRNYKKVNERLHV</sequence>
<feature type="transmembrane region" description="Helical" evidence="1">
    <location>
        <begin position="12"/>
        <end position="31"/>
    </location>
</feature>
<evidence type="ECO:0008006" key="4">
    <source>
        <dbReference type="Google" id="ProtNLM"/>
    </source>
</evidence>
<keyword evidence="1" id="KW-0812">Transmembrane</keyword>
<keyword evidence="3" id="KW-1185">Reference proteome</keyword>
<evidence type="ECO:0000256" key="1">
    <source>
        <dbReference type="SAM" id="Phobius"/>
    </source>
</evidence>
<gene>
    <name evidence="2" type="ORF">RU97_GL001025</name>
</gene>
<proteinExistence type="predicted"/>
<dbReference type="Proteomes" id="UP000181884">
    <property type="component" value="Unassembled WGS sequence"/>
</dbReference>
<dbReference type="EMBL" id="JXKH01000002">
    <property type="protein sequence ID" value="OJG19454.1"/>
    <property type="molecule type" value="Genomic_DNA"/>
</dbReference>
<reference evidence="2 3" key="1">
    <citation type="submission" date="2014-12" db="EMBL/GenBank/DDBJ databases">
        <title>Draft genome sequences of 29 type strains of Enterococci.</title>
        <authorList>
            <person name="Zhong Z."/>
            <person name="Sun Z."/>
            <person name="Liu W."/>
            <person name="Zhang W."/>
            <person name="Zhang H."/>
        </authorList>
    </citation>
    <scope>NUCLEOTIDE SEQUENCE [LARGE SCALE GENOMIC DNA]</scope>
    <source>
        <strain evidence="2 3">DSM 17029</strain>
    </source>
</reference>
<dbReference type="RefSeq" id="WP_067390116.1">
    <property type="nucleotide sequence ID" value="NZ_JXKH01000002.1"/>
</dbReference>